<feature type="compositionally biased region" description="Low complexity" evidence="1">
    <location>
        <begin position="150"/>
        <end position="163"/>
    </location>
</feature>
<name>A0A061AIU3_RHOTO</name>
<feature type="region of interest" description="Disordered" evidence="1">
    <location>
        <begin position="521"/>
        <end position="546"/>
    </location>
</feature>
<dbReference type="EMBL" id="LK052937">
    <property type="protein sequence ID" value="CDR37481.1"/>
    <property type="molecule type" value="Genomic_DNA"/>
</dbReference>
<accession>A0A061AIU3</accession>
<feature type="compositionally biased region" description="Basic and acidic residues" evidence="1">
    <location>
        <begin position="1"/>
        <end position="11"/>
    </location>
</feature>
<feature type="region of interest" description="Disordered" evidence="1">
    <location>
        <begin position="1"/>
        <end position="21"/>
    </location>
</feature>
<feature type="region of interest" description="Disordered" evidence="1">
    <location>
        <begin position="396"/>
        <end position="439"/>
    </location>
</feature>
<dbReference type="AlphaFoldDB" id="A0A061AIU3"/>
<reference evidence="2" key="1">
    <citation type="journal article" date="2014" name="Genome Announc.">
        <title>Draft genome sequence of Rhodosporidium toruloides CECT1137, an oleaginous yeast of biotechnological interest.</title>
        <authorList>
            <person name="Morin N."/>
            <person name="Calcas X."/>
            <person name="Devillers H."/>
            <person name="Durrens P."/>
            <person name="Sherman D.J."/>
            <person name="Nicaud J.-M."/>
            <person name="Neuveglise C."/>
        </authorList>
    </citation>
    <scope>NUCLEOTIDE SEQUENCE</scope>
    <source>
        <strain evidence="2">CECT1137</strain>
    </source>
</reference>
<protein>
    <submittedName>
        <fullName evidence="2">RHTO0S02e15412g1_1</fullName>
    </submittedName>
</protein>
<sequence>MPRLLSRGDQRRRGRLPCTARTHRPAGLNRLLPVCTGYYQAAVCLTTLTTTMDNPWDDPSPPLASHSTISPPEPPRLSLEAEEEDTGPAWGAESPKVEAAKRDVERGFEEDKAGGDNEREETQGPENDAEEARKTNAEALDDEAAHEPARPSTAPPAQSASPEPAAPAHPEPPVASTTLSTTLPIPHTTDAPPMDDFDAPPMDDFPADDDDGFGTPAQEGGDDFDDFGEVGEAEGDDDFGDFGDFGDAAPLDESAFETPTPAPSQPVPSPALSRQPVLATFPPLRLDLSDISRRAIAPQLQEFFRDAWPLAAQAVSDEPERQVEGVAQVLVTESSRNLLADLSQLPALKPLDWRRSRVRREHLGSMGIAVPPEDTAELRVSTLGASSAYGASIVSPARPSSAPPGGTGSLPFSSPNPNSRSSTPYGTSRSSASRSNLIAPAPTMNRARADELMGIKEDDLTLMSLAKLREMNDELDRISVEASGVLTHALMMREKEGQDKEVYNGMIQDLVIAAAKMKTSSSLSSSAGQAPKRSGSGRWKLSSSVK</sequence>
<dbReference type="PANTHER" id="PTHR38698:SF1">
    <property type="entry name" value="FUNGAL PROTEIN"/>
    <property type="match status" value="1"/>
</dbReference>
<proteinExistence type="predicted"/>
<feature type="compositionally biased region" description="Low complexity" evidence="1">
    <location>
        <begin position="396"/>
        <end position="424"/>
    </location>
</feature>
<dbReference type="InterPro" id="IPR031355">
    <property type="entry name" value="YBL010C/LAA2-like"/>
</dbReference>
<feature type="compositionally biased region" description="Pro residues" evidence="1">
    <location>
        <begin position="260"/>
        <end position="269"/>
    </location>
</feature>
<feature type="compositionally biased region" description="Basic and acidic residues" evidence="1">
    <location>
        <begin position="95"/>
        <end position="122"/>
    </location>
</feature>
<dbReference type="OrthoDB" id="5378975at2759"/>
<dbReference type="PANTHER" id="PTHR38698">
    <property type="entry name" value="EXPRESSED PROTEIN"/>
    <property type="match status" value="1"/>
</dbReference>
<gene>
    <name evidence="2" type="ORF">RHTO0S_02e15412g</name>
</gene>
<feature type="compositionally biased region" description="Pro residues" evidence="1">
    <location>
        <begin position="164"/>
        <end position="173"/>
    </location>
</feature>
<feature type="region of interest" description="Disordered" evidence="1">
    <location>
        <begin position="55"/>
        <end position="274"/>
    </location>
</feature>
<feature type="compositionally biased region" description="Polar residues" evidence="1">
    <location>
        <begin position="425"/>
        <end position="436"/>
    </location>
</feature>
<evidence type="ECO:0000256" key="1">
    <source>
        <dbReference type="SAM" id="MobiDB-lite"/>
    </source>
</evidence>
<feature type="compositionally biased region" description="Acidic residues" evidence="1">
    <location>
        <begin position="220"/>
        <end position="241"/>
    </location>
</feature>
<evidence type="ECO:0000313" key="2">
    <source>
        <dbReference type="EMBL" id="CDR37481.1"/>
    </source>
</evidence>
<dbReference type="Pfam" id="PF17104">
    <property type="entry name" value="YBL010C_LAA2"/>
    <property type="match status" value="1"/>
</dbReference>
<organism evidence="2">
    <name type="scientific">Rhodotorula toruloides</name>
    <name type="common">Yeast</name>
    <name type="synonym">Rhodosporidium toruloides</name>
    <dbReference type="NCBI Taxonomy" id="5286"/>
    <lineage>
        <taxon>Eukaryota</taxon>
        <taxon>Fungi</taxon>
        <taxon>Dikarya</taxon>
        <taxon>Basidiomycota</taxon>
        <taxon>Pucciniomycotina</taxon>
        <taxon>Microbotryomycetes</taxon>
        <taxon>Sporidiobolales</taxon>
        <taxon>Sporidiobolaceae</taxon>
        <taxon>Rhodotorula</taxon>
    </lineage>
</organism>